<keyword evidence="2 4" id="KW-0378">Hydrolase</keyword>
<dbReference type="HAMAP" id="MF_00562">
    <property type="entry name" value="Deacylase_DtdA"/>
    <property type="match status" value="1"/>
</dbReference>
<dbReference type="Proteomes" id="UP000060778">
    <property type="component" value="Chromosome"/>
</dbReference>
<dbReference type="InterPro" id="IPR007508">
    <property type="entry name" value="DtdA"/>
</dbReference>
<dbReference type="GO" id="GO:0051499">
    <property type="term" value="F:D-aminoacyl-tRNA deacylase activity"/>
    <property type="evidence" value="ECO:0007669"/>
    <property type="project" value="UniProtKB-UniRule"/>
</dbReference>
<dbReference type="GO" id="GO:0106026">
    <property type="term" value="F:Gly-tRNA(Ala) deacylase activity"/>
    <property type="evidence" value="ECO:0007669"/>
    <property type="project" value="RHEA"/>
</dbReference>
<evidence type="ECO:0000313" key="6">
    <source>
        <dbReference type="Proteomes" id="UP000060778"/>
    </source>
</evidence>
<dbReference type="Pfam" id="PF04414">
    <property type="entry name" value="tRNA_deacylase"/>
    <property type="match status" value="1"/>
</dbReference>
<comment type="catalytic activity">
    <reaction evidence="4">
        <text>a D-aminoacyl-tRNA + H2O = a tRNA + a D-alpha-amino acid + H(+)</text>
        <dbReference type="Rhea" id="RHEA:13953"/>
        <dbReference type="Rhea" id="RHEA-COMP:10123"/>
        <dbReference type="Rhea" id="RHEA-COMP:10124"/>
        <dbReference type="ChEBI" id="CHEBI:15377"/>
        <dbReference type="ChEBI" id="CHEBI:15378"/>
        <dbReference type="ChEBI" id="CHEBI:59871"/>
        <dbReference type="ChEBI" id="CHEBI:78442"/>
        <dbReference type="ChEBI" id="CHEBI:79333"/>
        <dbReference type="EC" id="3.1.1.96"/>
    </reaction>
</comment>
<dbReference type="EMBL" id="CP006867">
    <property type="protein sequence ID" value="ALU11470.1"/>
    <property type="molecule type" value="Genomic_DNA"/>
</dbReference>
<evidence type="ECO:0000256" key="4">
    <source>
        <dbReference type="HAMAP-Rule" id="MF_00562"/>
    </source>
</evidence>
<comment type="cofactor">
    <cofactor evidence="4">
        <name>Zn(2+)</name>
        <dbReference type="ChEBI" id="CHEBI:29105"/>
    </cofactor>
    <text evidence="4">Binds 2 Zn(2+) ions per subunit.</text>
</comment>
<organism evidence="5 6">
    <name type="scientific">Ignicoccus islandicus DSM 13165</name>
    <dbReference type="NCBI Taxonomy" id="940295"/>
    <lineage>
        <taxon>Archaea</taxon>
        <taxon>Thermoproteota</taxon>
        <taxon>Thermoprotei</taxon>
        <taxon>Desulfurococcales</taxon>
        <taxon>Desulfurococcaceae</taxon>
        <taxon>Ignicoccus</taxon>
    </lineage>
</organism>
<evidence type="ECO:0000313" key="5">
    <source>
        <dbReference type="EMBL" id="ALU11470.1"/>
    </source>
</evidence>
<protein>
    <recommendedName>
        <fullName evidence="4">D-aminoacyl-tRNA deacylase</fullName>
        <ecNumber evidence="4">3.1.1.96</ecNumber>
    </recommendedName>
</protein>
<sequence length="244" mass="27397">MLKIVYSPNDPAAKGVAERLMKEGIEVYPLSRDAPFSDFSEVEGDDFIVLSRHSSEKRVKAFTVHFTGNFSDEAKLGGQPRTLSIALPKIGCKLLNALSKYNYREDYEVVYEATHHGPTINKGIVFIEIGSSLEDWTDPRNHDILAKAVLNYEEMEDLPSAIWIGGPHYNKRAAKRCFEGINSIGHIAPKYVIGSINEDLLVQMVEKSRDPIERAYVEKKSVKAEQRKKIVETLKSMGLSVEVV</sequence>
<dbReference type="SUPFAM" id="SSF142535">
    <property type="entry name" value="AF0625-like"/>
    <property type="match status" value="1"/>
</dbReference>
<dbReference type="PANTHER" id="PTHR34667">
    <property type="entry name" value="D-AMINOACYL-TRNA DEACYLASE"/>
    <property type="match status" value="1"/>
</dbReference>
<gene>
    <name evidence="4" type="primary">dtdA</name>
    <name evidence="5" type="ORF">EYM_01385</name>
</gene>
<dbReference type="AlphaFoldDB" id="A0A0U3E7W8"/>
<proteinExistence type="inferred from homology"/>
<dbReference type="InterPro" id="IPR018033">
    <property type="entry name" value="Deacylase_DtdA_archaea"/>
</dbReference>
<dbReference type="OrthoDB" id="9863at2157"/>
<evidence type="ECO:0000256" key="1">
    <source>
        <dbReference type="ARBA" id="ARBA00022723"/>
    </source>
</evidence>
<name>A0A0U3E7W8_9CREN</name>
<dbReference type="Gene3D" id="3.40.50.10700">
    <property type="entry name" value="AF0625-like"/>
    <property type="match status" value="1"/>
</dbReference>
<dbReference type="GO" id="GO:0008270">
    <property type="term" value="F:zinc ion binding"/>
    <property type="evidence" value="ECO:0007669"/>
    <property type="project" value="UniProtKB-UniRule"/>
</dbReference>
<comment type="catalytic activity">
    <reaction evidence="4">
        <text>glycyl-tRNA(Ala) + H2O = tRNA(Ala) + glycine + H(+)</text>
        <dbReference type="Rhea" id="RHEA:53744"/>
        <dbReference type="Rhea" id="RHEA-COMP:9657"/>
        <dbReference type="Rhea" id="RHEA-COMP:13640"/>
        <dbReference type="ChEBI" id="CHEBI:15377"/>
        <dbReference type="ChEBI" id="CHEBI:15378"/>
        <dbReference type="ChEBI" id="CHEBI:57305"/>
        <dbReference type="ChEBI" id="CHEBI:78442"/>
        <dbReference type="ChEBI" id="CHEBI:78522"/>
        <dbReference type="EC" id="3.1.1.96"/>
    </reaction>
</comment>
<dbReference type="Gene3D" id="3.40.630.50">
    <property type="entry name" value="AF0625-like"/>
    <property type="match status" value="1"/>
</dbReference>
<keyword evidence="3 4" id="KW-0862">Zinc</keyword>
<comment type="subunit">
    <text evidence="4">Monomer.</text>
</comment>
<dbReference type="GO" id="GO:0019478">
    <property type="term" value="P:D-amino acid catabolic process"/>
    <property type="evidence" value="ECO:0007669"/>
    <property type="project" value="UniProtKB-UniRule"/>
</dbReference>
<dbReference type="PANTHER" id="PTHR34667:SF1">
    <property type="entry name" value="D-AMINOACYL-TRNA DEACYLASE"/>
    <property type="match status" value="1"/>
</dbReference>
<dbReference type="STRING" id="940295.EYM_01385"/>
<reference evidence="5 6" key="1">
    <citation type="submission" date="2013-11" db="EMBL/GenBank/DDBJ databases">
        <title>Comparative genomics of Ignicoccus.</title>
        <authorList>
            <person name="Podar M."/>
        </authorList>
    </citation>
    <scope>NUCLEOTIDE SEQUENCE [LARGE SCALE GENOMIC DNA]</scope>
    <source>
        <strain evidence="5 6">DSM 13165</strain>
    </source>
</reference>
<dbReference type="RefSeq" id="WP_075049325.1">
    <property type="nucleotide sequence ID" value="NZ_CP006867.1"/>
</dbReference>
<comment type="similarity">
    <text evidence="4">Belongs to the DtdA deacylase family.</text>
</comment>
<keyword evidence="6" id="KW-1185">Reference proteome</keyword>
<dbReference type="PIRSF" id="PIRSF016210">
    <property type="entry name" value="UCP016210"/>
    <property type="match status" value="1"/>
</dbReference>
<dbReference type="PATRIC" id="fig|940295.4.peg.267"/>
<dbReference type="GeneID" id="30679688"/>
<comment type="function">
    <text evidence="4">D-aminoacyl-tRNA deacylase with broad substrate specificity. By recycling D-aminoacyl-tRNA to D-amino acids and free tRNA molecules, this enzyme counteracts the toxicity associated with the formation of D-aminoacyl-tRNA entities in vivo.</text>
</comment>
<evidence type="ECO:0000256" key="2">
    <source>
        <dbReference type="ARBA" id="ARBA00022801"/>
    </source>
</evidence>
<keyword evidence="1 4" id="KW-0479">Metal-binding</keyword>
<accession>A0A0U3E7W8</accession>
<evidence type="ECO:0000256" key="3">
    <source>
        <dbReference type="ARBA" id="ARBA00022833"/>
    </source>
</evidence>
<dbReference type="EC" id="3.1.1.96" evidence="4"/>
<dbReference type="KEGG" id="iis:EYM_01385"/>